<keyword evidence="2" id="KW-1185">Reference proteome</keyword>
<name>A0A3M7PDI4_BRAPC</name>
<evidence type="ECO:0000313" key="2">
    <source>
        <dbReference type="Proteomes" id="UP000276133"/>
    </source>
</evidence>
<protein>
    <submittedName>
        <fullName evidence="1">Uncharacterized protein</fullName>
    </submittedName>
</protein>
<organism evidence="1 2">
    <name type="scientific">Brachionus plicatilis</name>
    <name type="common">Marine rotifer</name>
    <name type="synonym">Brachionus muelleri</name>
    <dbReference type="NCBI Taxonomy" id="10195"/>
    <lineage>
        <taxon>Eukaryota</taxon>
        <taxon>Metazoa</taxon>
        <taxon>Spiralia</taxon>
        <taxon>Gnathifera</taxon>
        <taxon>Rotifera</taxon>
        <taxon>Eurotatoria</taxon>
        <taxon>Monogononta</taxon>
        <taxon>Pseudotrocha</taxon>
        <taxon>Ploima</taxon>
        <taxon>Brachionidae</taxon>
        <taxon>Brachionus</taxon>
    </lineage>
</organism>
<dbReference type="EMBL" id="REGN01011580">
    <property type="protein sequence ID" value="RMZ97166.1"/>
    <property type="molecule type" value="Genomic_DNA"/>
</dbReference>
<sequence length="64" mass="7667">MTLSPNSNLPKLILNYLKNCEKKSLLICFDWELIAKNLTRIHCFYRKPRIAKFKLFSNQFIFNS</sequence>
<dbReference type="AlphaFoldDB" id="A0A3M7PDI4"/>
<dbReference type="Proteomes" id="UP000276133">
    <property type="component" value="Unassembled WGS sequence"/>
</dbReference>
<reference evidence="1 2" key="1">
    <citation type="journal article" date="2018" name="Sci. Rep.">
        <title>Genomic signatures of local adaptation to the degree of environmental predictability in rotifers.</title>
        <authorList>
            <person name="Franch-Gras L."/>
            <person name="Hahn C."/>
            <person name="Garcia-Roger E.M."/>
            <person name="Carmona M.J."/>
            <person name="Serra M."/>
            <person name="Gomez A."/>
        </authorList>
    </citation>
    <scope>NUCLEOTIDE SEQUENCE [LARGE SCALE GENOMIC DNA]</scope>
    <source>
        <strain evidence="1">HYR1</strain>
    </source>
</reference>
<evidence type="ECO:0000313" key="1">
    <source>
        <dbReference type="EMBL" id="RMZ97166.1"/>
    </source>
</evidence>
<accession>A0A3M7PDI4</accession>
<gene>
    <name evidence="1" type="ORF">BpHYR1_001375</name>
</gene>
<comment type="caution">
    <text evidence="1">The sequence shown here is derived from an EMBL/GenBank/DDBJ whole genome shotgun (WGS) entry which is preliminary data.</text>
</comment>
<proteinExistence type="predicted"/>